<dbReference type="PANTHER" id="PTHR31084:SF19">
    <property type="entry name" value="GLYCOSYL HYDROLASE FAMILY 95 N-TERMINAL DOMAIN-CONTAINING PROTEIN"/>
    <property type="match status" value="1"/>
</dbReference>
<dbReference type="GO" id="GO:0005975">
    <property type="term" value="P:carbohydrate metabolic process"/>
    <property type="evidence" value="ECO:0007669"/>
    <property type="project" value="InterPro"/>
</dbReference>
<protein>
    <recommendedName>
        <fullName evidence="1">Glycosyl hydrolase family 95 catalytic domain-containing protein</fullName>
    </recommendedName>
</protein>
<dbReference type="EMBL" id="BARS01043335">
    <property type="protein sequence ID" value="GAG38570.1"/>
    <property type="molecule type" value="Genomic_DNA"/>
</dbReference>
<proteinExistence type="predicted"/>
<organism evidence="2">
    <name type="scientific">marine sediment metagenome</name>
    <dbReference type="NCBI Taxonomy" id="412755"/>
    <lineage>
        <taxon>unclassified sequences</taxon>
        <taxon>metagenomes</taxon>
        <taxon>ecological metagenomes</taxon>
    </lineage>
</organism>
<evidence type="ECO:0000259" key="1">
    <source>
        <dbReference type="Pfam" id="PF22124"/>
    </source>
</evidence>
<reference evidence="2" key="1">
    <citation type="journal article" date="2014" name="Front. Microbiol.">
        <title>High frequency of phylogenetically diverse reductive dehalogenase-homologous genes in deep subseafloor sedimentary metagenomes.</title>
        <authorList>
            <person name="Kawai M."/>
            <person name="Futagami T."/>
            <person name="Toyoda A."/>
            <person name="Takaki Y."/>
            <person name="Nishi S."/>
            <person name="Hori S."/>
            <person name="Arai W."/>
            <person name="Tsubouchi T."/>
            <person name="Morono Y."/>
            <person name="Uchiyama I."/>
            <person name="Ito T."/>
            <person name="Fujiyama A."/>
            <person name="Inagaki F."/>
            <person name="Takami H."/>
        </authorList>
    </citation>
    <scope>NUCLEOTIDE SEQUENCE</scope>
    <source>
        <strain evidence="2">Expedition CK06-06</strain>
    </source>
</reference>
<accession>X0X6B8</accession>
<feature type="non-terminal residue" evidence="2">
    <location>
        <position position="250"/>
    </location>
</feature>
<dbReference type="InterPro" id="IPR054363">
    <property type="entry name" value="GH95_cat"/>
</dbReference>
<dbReference type="Pfam" id="PF22124">
    <property type="entry name" value="Glyco_hydro_95_cat"/>
    <property type="match status" value="1"/>
</dbReference>
<feature type="domain" description="Glycosyl hydrolase family 95 catalytic" evidence="1">
    <location>
        <begin position="2"/>
        <end position="250"/>
    </location>
</feature>
<dbReference type="InterPro" id="IPR012341">
    <property type="entry name" value="6hp_glycosidase-like_sf"/>
</dbReference>
<dbReference type="Gene3D" id="1.50.10.10">
    <property type="match status" value="1"/>
</dbReference>
<gene>
    <name evidence="2" type="ORF">S01H1_65626</name>
</gene>
<feature type="non-terminal residue" evidence="2">
    <location>
        <position position="1"/>
    </location>
</feature>
<comment type="caution">
    <text evidence="2">The sequence shown here is derived from an EMBL/GenBank/DDBJ whole genome shotgun (WGS) entry which is preliminary data.</text>
</comment>
<dbReference type="AlphaFoldDB" id="X0X6B8"/>
<dbReference type="InterPro" id="IPR008928">
    <property type="entry name" value="6-hairpin_glycosidase_sf"/>
</dbReference>
<sequence>DMIEQLRVPSRKATLADKQFGNVRGWTVRTSHNIFGGHGWRWNKPGSAWYCQHLWEHYAFGRDKDYLKNRAYPILKEICEFWEDALKEGPGGKLVVEKGWSPEHGPTEDGCSYDQEIVWDMFSNYIDAADALGVDKAYRDKVAKLRDRLLVPKIGKWGQLQEWVEDRDNPKNHHRHVSHLFGVHPGRQISPVATPKLAEAAKVSLNARGDGGTGWSKAWKINFWARLLDGDHAYKMISEQLKGNTLDNLW</sequence>
<evidence type="ECO:0000313" key="2">
    <source>
        <dbReference type="EMBL" id="GAG38570.1"/>
    </source>
</evidence>
<name>X0X6B8_9ZZZZ</name>
<dbReference type="SUPFAM" id="SSF48208">
    <property type="entry name" value="Six-hairpin glycosidases"/>
    <property type="match status" value="1"/>
</dbReference>
<dbReference type="PANTHER" id="PTHR31084">
    <property type="entry name" value="ALPHA-L-FUCOSIDASE 2"/>
    <property type="match status" value="1"/>
</dbReference>
<dbReference type="GO" id="GO:0004560">
    <property type="term" value="F:alpha-L-fucosidase activity"/>
    <property type="evidence" value="ECO:0007669"/>
    <property type="project" value="TreeGrafter"/>
</dbReference>